<evidence type="ECO:0000313" key="2">
    <source>
        <dbReference type="EMBL" id="GMS97031.1"/>
    </source>
</evidence>
<feature type="compositionally biased region" description="Basic and acidic residues" evidence="1">
    <location>
        <begin position="11"/>
        <end position="24"/>
    </location>
</feature>
<feature type="non-terminal residue" evidence="2">
    <location>
        <position position="1"/>
    </location>
</feature>
<accession>A0AAV5TRW5</accession>
<keyword evidence="3" id="KW-1185">Reference proteome</keyword>
<feature type="compositionally biased region" description="Polar residues" evidence="1">
    <location>
        <begin position="1"/>
        <end position="10"/>
    </location>
</feature>
<organism evidence="2 3">
    <name type="scientific">Pristionchus entomophagus</name>
    <dbReference type="NCBI Taxonomy" id="358040"/>
    <lineage>
        <taxon>Eukaryota</taxon>
        <taxon>Metazoa</taxon>
        <taxon>Ecdysozoa</taxon>
        <taxon>Nematoda</taxon>
        <taxon>Chromadorea</taxon>
        <taxon>Rhabditida</taxon>
        <taxon>Rhabditina</taxon>
        <taxon>Diplogasteromorpha</taxon>
        <taxon>Diplogasteroidea</taxon>
        <taxon>Neodiplogasteridae</taxon>
        <taxon>Pristionchus</taxon>
    </lineage>
</organism>
<sequence length="157" mass="19038">VFAVMTQNAVTEKRKEGGEETEKQDERVLLEEEWYSTMEAVHICILRGLKMIERKDIEEFEQRSEAIDRLFRAKSEFEHKEGRAPEEYGEDAKKVLNQLAETLVVFGYSKEEVGDSIFMRIDKLQSWRNSRRNWRIKRRKMRDWKPRRRGSRWKIRK</sequence>
<comment type="caution">
    <text evidence="2">The sequence shown here is derived from an EMBL/GenBank/DDBJ whole genome shotgun (WGS) entry which is preliminary data.</text>
</comment>
<dbReference type="Proteomes" id="UP001432027">
    <property type="component" value="Unassembled WGS sequence"/>
</dbReference>
<protein>
    <submittedName>
        <fullName evidence="2">Uncharacterized protein</fullName>
    </submittedName>
</protein>
<name>A0AAV5TRW5_9BILA</name>
<reference evidence="2" key="1">
    <citation type="submission" date="2023-10" db="EMBL/GenBank/DDBJ databases">
        <title>Genome assembly of Pristionchus species.</title>
        <authorList>
            <person name="Yoshida K."/>
            <person name="Sommer R.J."/>
        </authorList>
    </citation>
    <scope>NUCLEOTIDE SEQUENCE</scope>
    <source>
        <strain evidence="2">RS0144</strain>
    </source>
</reference>
<gene>
    <name evidence="2" type="ORF">PENTCL1PPCAC_19206</name>
</gene>
<feature type="region of interest" description="Disordered" evidence="1">
    <location>
        <begin position="1"/>
        <end position="24"/>
    </location>
</feature>
<dbReference type="EMBL" id="BTSX01000004">
    <property type="protein sequence ID" value="GMS97031.1"/>
    <property type="molecule type" value="Genomic_DNA"/>
</dbReference>
<proteinExistence type="predicted"/>
<dbReference type="AlphaFoldDB" id="A0AAV5TRW5"/>
<evidence type="ECO:0000256" key="1">
    <source>
        <dbReference type="SAM" id="MobiDB-lite"/>
    </source>
</evidence>
<evidence type="ECO:0000313" key="3">
    <source>
        <dbReference type="Proteomes" id="UP001432027"/>
    </source>
</evidence>